<gene>
    <name evidence="2" type="ORF">LX87_00675</name>
</gene>
<name>A0A327X6I4_LARAB</name>
<keyword evidence="3" id="KW-1185">Reference proteome</keyword>
<dbReference type="RefSeq" id="WP_111626744.1">
    <property type="nucleotide sequence ID" value="NZ_QLMC01000001.1"/>
</dbReference>
<reference evidence="2 3" key="1">
    <citation type="submission" date="2018-06" db="EMBL/GenBank/DDBJ databases">
        <title>Genomic Encyclopedia of Archaeal and Bacterial Type Strains, Phase II (KMG-II): from individual species to whole genera.</title>
        <authorList>
            <person name="Goeker M."/>
        </authorList>
    </citation>
    <scope>NUCLEOTIDE SEQUENCE [LARGE SCALE GENOMIC DNA]</scope>
    <source>
        <strain evidence="2 3">DSM 21851</strain>
    </source>
</reference>
<evidence type="ECO:0000256" key="1">
    <source>
        <dbReference type="SAM" id="SignalP"/>
    </source>
</evidence>
<comment type="caution">
    <text evidence="2">The sequence shown here is derived from an EMBL/GenBank/DDBJ whole genome shotgun (WGS) entry which is preliminary data.</text>
</comment>
<accession>A0A327X6I4</accession>
<evidence type="ECO:0000313" key="3">
    <source>
        <dbReference type="Proteomes" id="UP000248790"/>
    </source>
</evidence>
<dbReference type="Gene3D" id="2.40.160.130">
    <property type="entry name" value="Capsule assembly protein Wzi"/>
    <property type="match status" value="1"/>
</dbReference>
<sequence length="491" mass="54537">MRTPLLTLLLFSIGCGSYAQQSGISSIQYSAEIGVMASSGRQTPFWFRANQFGTVPLVAPAGTVRVGTSALFSRDTTTRGWFWGYSAEVVANAGSRSPMLLPEAYASIGHRSVELIVGRRKEVLGLVDTTLSSGSYAWSGNALPIPKIQIGTRGFVPLRFTKDLVAINAFFSHGWFANTDSIRNSFLHKKAVYGRIGKPHWKVKLYGGILHAVQWGGRSNYLGTNHATSGKLPSSFNDYLHIIVAKQPANAADLSNHDLVNQFGNHVGSMDIGAELTLAHWEALAYYQHPFEDKSGVALVNLPDGLYGFRLKRRPTGPAHSFQFNQVLFEYLTTMSQSGSTLEIGSRLYEGIDDYFNNFQYLNGWTHQNRVLGTPFISRRQDVKPEWQNRPGKYTLSIVNNRVQLFHLGLSGIFPSGVRVQSRFSLSRNYGIFRNPFGQLVHQFSGSVWLTWPLAWLGGSELQTAIAFDQGNLYKNALGGWVSLRKNWGNK</sequence>
<organism evidence="2 3">
    <name type="scientific">Larkinella arboricola</name>
    <dbReference type="NCBI Taxonomy" id="643671"/>
    <lineage>
        <taxon>Bacteria</taxon>
        <taxon>Pseudomonadati</taxon>
        <taxon>Bacteroidota</taxon>
        <taxon>Cytophagia</taxon>
        <taxon>Cytophagales</taxon>
        <taxon>Spirosomataceae</taxon>
        <taxon>Larkinella</taxon>
    </lineage>
</organism>
<dbReference type="Proteomes" id="UP000248790">
    <property type="component" value="Unassembled WGS sequence"/>
</dbReference>
<dbReference type="InterPro" id="IPR038636">
    <property type="entry name" value="Wzi_sf"/>
</dbReference>
<proteinExistence type="predicted"/>
<dbReference type="OrthoDB" id="596512at2"/>
<dbReference type="PROSITE" id="PS51257">
    <property type="entry name" value="PROKAR_LIPOPROTEIN"/>
    <property type="match status" value="1"/>
</dbReference>
<evidence type="ECO:0000313" key="2">
    <source>
        <dbReference type="EMBL" id="RAK02555.1"/>
    </source>
</evidence>
<feature type="signal peptide" evidence="1">
    <location>
        <begin position="1"/>
        <end position="19"/>
    </location>
</feature>
<dbReference type="AlphaFoldDB" id="A0A327X6I4"/>
<feature type="chain" id="PRO_5016291010" evidence="1">
    <location>
        <begin position="20"/>
        <end position="491"/>
    </location>
</feature>
<protein>
    <submittedName>
        <fullName evidence="2">Capsule assembly protein Wzi</fullName>
    </submittedName>
</protein>
<keyword evidence="1" id="KW-0732">Signal</keyword>
<dbReference type="EMBL" id="QLMC01000001">
    <property type="protein sequence ID" value="RAK02555.1"/>
    <property type="molecule type" value="Genomic_DNA"/>
</dbReference>